<protein>
    <submittedName>
        <fullName evidence="2">Putative iron-regulated protein</fullName>
    </submittedName>
</protein>
<reference evidence="2 3" key="1">
    <citation type="submission" date="2018-10" db="EMBL/GenBank/DDBJ databases">
        <title>Genomic Encyclopedia of Archaeal and Bacterial Type Strains, Phase II (KMG-II): from individual species to whole genera.</title>
        <authorList>
            <person name="Goeker M."/>
        </authorList>
    </citation>
    <scope>NUCLEOTIDE SEQUENCE [LARGE SCALE GENOMIC DNA]</scope>
    <source>
        <strain evidence="2 3">VM1</strain>
    </source>
</reference>
<dbReference type="SUPFAM" id="SSF50156">
    <property type="entry name" value="PDZ domain-like"/>
    <property type="match status" value="1"/>
</dbReference>
<dbReference type="Gene3D" id="1.10.390.10">
    <property type="entry name" value="Neutral Protease Domain 2"/>
    <property type="match status" value="1"/>
</dbReference>
<dbReference type="Pfam" id="PF13180">
    <property type="entry name" value="PDZ_2"/>
    <property type="match status" value="1"/>
</dbReference>
<feature type="domain" description="PDZ" evidence="1">
    <location>
        <begin position="809"/>
        <end position="867"/>
    </location>
</feature>
<keyword evidence="3" id="KW-1185">Reference proteome</keyword>
<evidence type="ECO:0000259" key="1">
    <source>
        <dbReference type="PROSITE" id="PS50106"/>
    </source>
</evidence>
<dbReference type="EMBL" id="REFO01000010">
    <property type="protein sequence ID" value="RMA97963.1"/>
    <property type="molecule type" value="Genomic_DNA"/>
</dbReference>
<dbReference type="Proteomes" id="UP000280842">
    <property type="component" value="Unassembled WGS sequence"/>
</dbReference>
<dbReference type="PANTHER" id="PTHR45726:SF3">
    <property type="entry name" value="LEUKOTRIENE A-4 HYDROLASE"/>
    <property type="match status" value="1"/>
</dbReference>
<dbReference type="OrthoDB" id="9795827at2"/>
<dbReference type="GO" id="GO:0008270">
    <property type="term" value="F:zinc ion binding"/>
    <property type="evidence" value="ECO:0007669"/>
    <property type="project" value="InterPro"/>
</dbReference>
<organism evidence="2 3">
    <name type="scientific">Hydrogenothermus marinus</name>
    <dbReference type="NCBI Taxonomy" id="133270"/>
    <lineage>
        <taxon>Bacteria</taxon>
        <taxon>Pseudomonadati</taxon>
        <taxon>Aquificota</taxon>
        <taxon>Aquificia</taxon>
        <taxon>Aquificales</taxon>
        <taxon>Hydrogenothermaceae</taxon>
        <taxon>Hydrogenothermus</taxon>
    </lineage>
</organism>
<dbReference type="SUPFAM" id="SSF159501">
    <property type="entry name" value="EreA/ChaN-like"/>
    <property type="match status" value="1"/>
</dbReference>
<dbReference type="RefSeq" id="WP_121922720.1">
    <property type="nucleotide sequence ID" value="NZ_REFO01000010.1"/>
</dbReference>
<dbReference type="InterPro" id="IPR001478">
    <property type="entry name" value="PDZ"/>
</dbReference>
<dbReference type="InterPro" id="IPR034015">
    <property type="entry name" value="M1_LTA4H"/>
</dbReference>
<accession>A0A3M0BKH0</accession>
<dbReference type="InterPro" id="IPR036034">
    <property type="entry name" value="PDZ_sf"/>
</dbReference>
<dbReference type="InterPro" id="IPR014782">
    <property type="entry name" value="Peptidase_M1_dom"/>
</dbReference>
<dbReference type="InterPro" id="IPR007314">
    <property type="entry name" value="Cofac_haem-bd_dom"/>
</dbReference>
<name>A0A3M0BKH0_9AQUI</name>
<sequence length="900" mass="107621">MQKYIIIIFLFLFNLSFAKIDYFLELNIQANTLNGIATINYDKEKPKIFYKSVLIIKKIKEKKNQIKIFFSRNLNYKEEITIFSDGNFYPTIDELAYYHLKLKIPNGFIPISESENIIKKENVYIFEFPYKAEGINIFARKDYKIEKLKIRDDLTIYGYFYKNGTIKLLFLAKDYIKHYESMFGKFPYKRFSIVETSYPYGFSFPTFTTIFSFLINKDFIFNSSLPHEILHQWFGCSIYVDSKNGNWSEGLTTYFSDYYFSKNKKEYRKITLEKYDALANKNIPLKDFKYKKDKSYEALGYGKGMFFFYMLENLVGKNLFLEGIRTFYKENKFKRVGFYDIETSIEKYYKKSLEPFFNQWLNKAYNPDFSFKINDVIYNIDHFEIFLTFIQKEKFSLNLPVVVETNDGKERKVIQISDKKQKVKIKTKSIPFRIYIDPEYQVFRILKDEEIDPLLYYGLKNVNKLNKNFKISNLENKNILFIDNDFSYLKNIIGNFEIPKGKFVYSFKNPLGNKKFIFLTNDEKLYKLATNHYGNYTGVIFGKDIKKARSISFYEYYKNIYDKPEVVDIQKGAYNFQNLLKNIKNKRLIYIGENHTEFEDHIIQLEIIKNIYKKYKRIVIGMEMIQKPFQQVVDNYIDGKISEKQFLSKIEYYKRWGYDYRLYKPIFDFARKNKIKIIALNLPVEITEKVRKCGLGCLSEKYKKYIPKNLDFSNKEYREFLKIIYSMHSKNKGNFIYFYENQILWDETMAETIASFIKQKPDYKLIILAGNGHLRYRYGIPDRVKRRTELNGVVILNNDEIRKNIADYIIYMDKIRYKKSPKLGVFIEEKDGKVIIKKVLKNSLAEKLGLKKEDIIVQVSDMKIKNIYDLKLALTFLKKGEFIYIKRKGKLIKIKTKFTA</sequence>
<dbReference type="CDD" id="cd14727">
    <property type="entry name" value="ChanN-like"/>
    <property type="match status" value="1"/>
</dbReference>
<dbReference type="InterPro" id="IPR027268">
    <property type="entry name" value="Peptidase_M4/M1_CTD_sf"/>
</dbReference>
<evidence type="ECO:0000313" key="3">
    <source>
        <dbReference type="Proteomes" id="UP000280842"/>
    </source>
</evidence>
<dbReference type="SUPFAM" id="SSF55486">
    <property type="entry name" value="Metalloproteases ('zincins'), catalytic domain"/>
    <property type="match status" value="1"/>
</dbReference>
<dbReference type="SMART" id="SM00228">
    <property type="entry name" value="PDZ"/>
    <property type="match status" value="1"/>
</dbReference>
<dbReference type="PANTHER" id="PTHR45726">
    <property type="entry name" value="LEUKOTRIENE A-4 HYDROLASE"/>
    <property type="match status" value="1"/>
</dbReference>
<proteinExistence type="predicted"/>
<gene>
    <name evidence="2" type="ORF">CLV39_0601</name>
</gene>
<dbReference type="Gene3D" id="3.40.50.11550">
    <property type="match status" value="1"/>
</dbReference>
<dbReference type="AlphaFoldDB" id="A0A3M0BKH0"/>
<evidence type="ECO:0000313" key="2">
    <source>
        <dbReference type="EMBL" id="RMA97963.1"/>
    </source>
</evidence>
<comment type="caution">
    <text evidence="2">The sequence shown here is derived from an EMBL/GenBank/DDBJ whole genome shotgun (WGS) entry which is preliminary data.</text>
</comment>
<dbReference type="PROSITE" id="PS50106">
    <property type="entry name" value="PDZ"/>
    <property type="match status" value="1"/>
</dbReference>
<dbReference type="Gene3D" id="2.30.42.10">
    <property type="match status" value="1"/>
</dbReference>
<dbReference type="Pfam" id="PF04187">
    <property type="entry name" value="Cofac_haem_bdg"/>
    <property type="match status" value="1"/>
</dbReference>
<dbReference type="GO" id="GO:0008237">
    <property type="term" value="F:metallopeptidase activity"/>
    <property type="evidence" value="ECO:0007669"/>
    <property type="project" value="InterPro"/>
</dbReference>
<dbReference type="Pfam" id="PF01433">
    <property type="entry name" value="Peptidase_M1"/>
    <property type="match status" value="1"/>
</dbReference>